<evidence type="ECO:0000313" key="2">
    <source>
        <dbReference type="EMBL" id="OIQ77615.1"/>
    </source>
</evidence>
<keyword evidence="1" id="KW-0472">Membrane</keyword>
<gene>
    <name evidence="2" type="ORF">GALL_406930</name>
</gene>
<evidence type="ECO:0008006" key="3">
    <source>
        <dbReference type="Google" id="ProtNLM"/>
    </source>
</evidence>
<evidence type="ECO:0000256" key="1">
    <source>
        <dbReference type="SAM" id="Phobius"/>
    </source>
</evidence>
<dbReference type="AlphaFoldDB" id="A0A1J5QCA3"/>
<dbReference type="EMBL" id="MLJW01001573">
    <property type="protein sequence ID" value="OIQ77615.1"/>
    <property type="molecule type" value="Genomic_DNA"/>
</dbReference>
<sequence>MYNAPAVSFSLGRSRFHGLLLALVSGAGACCLLLWVRQTGVPAATQLAAVVLWLLGTGLASSQWWSSPSGTLTWDGRLWSWAAAGRSVTAQLQVVFDGQEVLVLCLLTQIGQRIWLWPQRPMDPTHWLALRRAVFAPQPAPQQRDLGVGAP</sequence>
<accession>A0A1J5QCA3</accession>
<keyword evidence="1" id="KW-1133">Transmembrane helix</keyword>
<feature type="transmembrane region" description="Helical" evidence="1">
    <location>
        <begin position="16"/>
        <end position="35"/>
    </location>
</feature>
<comment type="caution">
    <text evidence="2">The sequence shown here is derived from an EMBL/GenBank/DDBJ whole genome shotgun (WGS) entry which is preliminary data.</text>
</comment>
<reference evidence="2" key="1">
    <citation type="submission" date="2016-10" db="EMBL/GenBank/DDBJ databases">
        <title>Sequence of Gallionella enrichment culture.</title>
        <authorList>
            <person name="Poehlein A."/>
            <person name="Muehling M."/>
            <person name="Daniel R."/>
        </authorList>
    </citation>
    <scope>NUCLEOTIDE SEQUENCE</scope>
</reference>
<name>A0A1J5QCA3_9ZZZZ</name>
<keyword evidence="1" id="KW-0812">Transmembrane</keyword>
<proteinExistence type="predicted"/>
<feature type="transmembrane region" description="Helical" evidence="1">
    <location>
        <begin position="47"/>
        <end position="65"/>
    </location>
</feature>
<protein>
    <recommendedName>
        <fullName evidence="3">Toxin CptA</fullName>
    </recommendedName>
</protein>
<organism evidence="2">
    <name type="scientific">mine drainage metagenome</name>
    <dbReference type="NCBI Taxonomy" id="410659"/>
    <lineage>
        <taxon>unclassified sequences</taxon>
        <taxon>metagenomes</taxon>
        <taxon>ecological metagenomes</taxon>
    </lineage>
</organism>